<keyword evidence="2" id="KW-1185">Reference proteome</keyword>
<comment type="caution">
    <text evidence="1">The sequence shown here is derived from an EMBL/GenBank/DDBJ whole genome shotgun (WGS) entry which is preliminary data.</text>
</comment>
<reference evidence="1 2" key="1">
    <citation type="submission" date="2020-06" db="EMBL/GenBank/DDBJ databases">
        <title>Sphingomonas hominis sp. nov., a member of the Sphingomonas, isolated from the hair of a 22-year-old girl.</title>
        <authorList>
            <person name="Zhang D.-F."/>
            <person name="Cui X.-W."/>
        </authorList>
    </citation>
    <scope>NUCLEOTIDE SEQUENCE [LARGE SCALE GENOMIC DNA]</scope>
    <source>
        <strain evidence="1 2">HHU CXW</strain>
    </source>
</reference>
<protein>
    <recommendedName>
        <fullName evidence="3">Urease accessory protein UreF</fullName>
    </recommendedName>
</protein>
<dbReference type="Pfam" id="PF22391">
    <property type="entry name" value="DUF6975"/>
    <property type="match status" value="1"/>
</dbReference>
<evidence type="ECO:0000313" key="1">
    <source>
        <dbReference type="EMBL" id="NTS64236.1"/>
    </source>
</evidence>
<organism evidence="1 2">
    <name type="scientific">Sphingomonas hominis</name>
    <dbReference type="NCBI Taxonomy" id="2741495"/>
    <lineage>
        <taxon>Bacteria</taxon>
        <taxon>Pseudomonadati</taxon>
        <taxon>Pseudomonadota</taxon>
        <taxon>Alphaproteobacteria</taxon>
        <taxon>Sphingomonadales</taxon>
        <taxon>Sphingomonadaceae</taxon>
        <taxon>Sphingomonas</taxon>
    </lineage>
</organism>
<dbReference type="Proteomes" id="UP000621447">
    <property type="component" value="Unassembled WGS sequence"/>
</dbReference>
<name>A0ABX2JDF1_9SPHN</name>
<dbReference type="InterPro" id="IPR054248">
    <property type="entry name" value="DUF6975"/>
</dbReference>
<accession>A0ABX2JDF1</accession>
<dbReference type="EMBL" id="JABULH010000001">
    <property type="protein sequence ID" value="NTS64236.1"/>
    <property type="molecule type" value="Genomic_DNA"/>
</dbReference>
<evidence type="ECO:0000313" key="2">
    <source>
        <dbReference type="Proteomes" id="UP000621447"/>
    </source>
</evidence>
<proteinExistence type="predicted"/>
<sequence length="217" mass="22778">MVVARGGALAIGGRTIASLVAGDGTAAVPHAVLLTRPVASMRDLADAVHALCTVHGAPERRAPQLAIADPALQHWMSRISAVRADERALIARLAADVGPSPSTPGHAAAEAALLTQRQVLDRLANSDRAGCALGAAVALTLDWVAVRAVLDNAARRLFGTWTNGTDDIARQIEALLAQATLPVSIERAMLFGAEQLLAQHRGLWHLLEARASARDRE</sequence>
<evidence type="ECO:0008006" key="3">
    <source>
        <dbReference type="Google" id="ProtNLM"/>
    </source>
</evidence>
<dbReference type="RefSeq" id="WP_174192279.1">
    <property type="nucleotide sequence ID" value="NZ_JABULH010000001.1"/>
</dbReference>
<gene>
    <name evidence="1" type="ORF">HRV97_03550</name>
</gene>